<evidence type="ECO:0008006" key="5">
    <source>
        <dbReference type="Google" id="ProtNLM"/>
    </source>
</evidence>
<accession>A0A133KLM3</accession>
<dbReference type="AlphaFoldDB" id="A0A133KLM3"/>
<evidence type="ECO:0000313" key="4">
    <source>
        <dbReference type="Proteomes" id="UP000070092"/>
    </source>
</evidence>
<feature type="region of interest" description="Disordered" evidence="1">
    <location>
        <begin position="15"/>
        <end position="39"/>
    </location>
</feature>
<feature type="transmembrane region" description="Helical" evidence="2">
    <location>
        <begin position="48"/>
        <end position="69"/>
    </location>
</feature>
<keyword evidence="2" id="KW-1133">Transmembrane helix</keyword>
<evidence type="ECO:0000256" key="1">
    <source>
        <dbReference type="SAM" id="MobiDB-lite"/>
    </source>
</evidence>
<evidence type="ECO:0000256" key="2">
    <source>
        <dbReference type="SAM" id="Phobius"/>
    </source>
</evidence>
<comment type="caution">
    <text evidence="3">The sequence shown here is derived from an EMBL/GenBank/DDBJ whole genome shotgun (WGS) entry which is preliminary data.</text>
</comment>
<reference evidence="3 4" key="1">
    <citation type="submission" date="2016-01" db="EMBL/GenBank/DDBJ databases">
        <authorList>
            <person name="Oliw E.H."/>
        </authorList>
    </citation>
    <scope>NUCLEOTIDE SEQUENCE [LARGE SCALE GENOMIC DNA]</scope>
    <source>
        <strain evidence="3 4">MJR8628B</strain>
    </source>
</reference>
<dbReference type="EMBL" id="LRPO01000045">
    <property type="protein sequence ID" value="KWZ80432.1"/>
    <property type="molecule type" value="Genomic_DNA"/>
</dbReference>
<feature type="compositionally biased region" description="Basic and acidic residues" evidence="1">
    <location>
        <begin position="26"/>
        <end position="39"/>
    </location>
</feature>
<protein>
    <recommendedName>
        <fullName evidence="5">DUF1287 domain-containing protein</fullName>
    </recommendedName>
</protein>
<name>A0A133KLM3_BIFBI</name>
<dbReference type="Pfam" id="PF06940">
    <property type="entry name" value="DUF1287"/>
    <property type="match status" value="1"/>
</dbReference>
<gene>
    <name evidence="3" type="ORF">HMPREF3196_01762</name>
</gene>
<proteinExistence type="predicted"/>
<sequence>MEGGTIMIRRYRVSNGNAAGGSGGNGREEGREDGRDDGRKASRAVGRAVAAAMVALLIVSAVLAGSWLWSRRDGIISGVKAFGVKASSMYSHTREPDTTVMPPDVSRRRYPVLTSPVDFNGNGVDDYTDIMRGARKDALAHPAYDDGYYQGGYPPADRGACVDVVWRAFRNAGYDLKAMVDADIAADRASYASVAAKPDPNIDFRRTGVLDVFFGKYGITLTNDVNDHAQWQQGDIVVFDRVKHIGVISDKRDADGFSYVLHNMNQRQRENDYLAFSRRMGVTGHYRWDASRVPKSVLRAWKG</sequence>
<evidence type="ECO:0000313" key="3">
    <source>
        <dbReference type="EMBL" id="KWZ80432.1"/>
    </source>
</evidence>
<dbReference type="Proteomes" id="UP000070092">
    <property type="component" value="Unassembled WGS sequence"/>
</dbReference>
<keyword evidence="2" id="KW-0812">Transmembrane</keyword>
<keyword evidence="2" id="KW-0472">Membrane</keyword>
<dbReference type="PATRIC" id="fig|1681.53.peg.1725"/>
<dbReference type="InterPro" id="IPR009706">
    <property type="entry name" value="DUF1287"/>
</dbReference>
<organism evidence="3 4">
    <name type="scientific">Bifidobacterium bifidum</name>
    <dbReference type="NCBI Taxonomy" id="1681"/>
    <lineage>
        <taxon>Bacteria</taxon>
        <taxon>Bacillati</taxon>
        <taxon>Actinomycetota</taxon>
        <taxon>Actinomycetes</taxon>
        <taxon>Bifidobacteriales</taxon>
        <taxon>Bifidobacteriaceae</taxon>
        <taxon>Bifidobacterium</taxon>
    </lineage>
</organism>